<dbReference type="PANTHER" id="PTHR43280">
    <property type="entry name" value="ARAC-FAMILY TRANSCRIPTIONAL REGULATOR"/>
    <property type="match status" value="1"/>
</dbReference>
<dbReference type="PRINTS" id="PR00032">
    <property type="entry name" value="HTHARAC"/>
</dbReference>
<dbReference type="CDD" id="cd17536">
    <property type="entry name" value="REC_YesN-like"/>
    <property type="match status" value="1"/>
</dbReference>
<dbReference type="InterPro" id="IPR009057">
    <property type="entry name" value="Homeodomain-like_sf"/>
</dbReference>
<evidence type="ECO:0000313" key="8">
    <source>
        <dbReference type="Proteomes" id="UP000282311"/>
    </source>
</evidence>
<dbReference type="SUPFAM" id="SSF52172">
    <property type="entry name" value="CheY-like"/>
    <property type="match status" value="1"/>
</dbReference>
<dbReference type="SUPFAM" id="SSF46689">
    <property type="entry name" value="Homeodomain-like"/>
    <property type="match status" value="2"/>
</dbReference>
<feature type="modified residue" description="4-aspartylphosphate" evidence="4">
    <location>
        <position position="54"/>
    </location>
</feature>
<name>A0A3B0C4D3_9BACL</name>
<dbReference type="GO" id="GO:0000160">
    <property type="term" value="P:phosphorelay signal transduction system"/>
    <property type="evidence" value="ECO:0007669"/>
    <property type="project" value="InterPro"/>
</dbReference>
<dbReference type="PROSITE" id="PS01124">
    <property type="entry name" value="HTH_ARAC_FAMILY_2"/>
    <property type="match status" value="1"/>
</dbReference>
<reference evidence="7 8" key="1">
    <citation type="journal article" date="2007" name="Int. J. Syst. Evol. Microbiol.">
        <title>Paenibacillus ginsengarvi sp. nov., isolated from soil from ginseng cultivation.</title>
        <authorList>
            <person name="Yoon M.H."/>
            <person name="Ten L.N."/>
            <person name="Im W.T."/>
        </authorList>
    </citation>
    <scope>NUCLEOTIDE SEQUENCE [LARGE SCALE GENOMIC DNA]</scope>
    <source>
        <strain evidence="7 8">KCTC 13059</strain>
    </source>
</reference>
<dbReference type="Pfam" id="PF12833">
    <property type="entry name" value="HTH_18"/>
    <property type="match status" value="1"/>
</dbReference>
<feature type="domain" description="Response regulatory" evidence="6">
    <location>
        <begin position="2"/>
        <end position="119"/>
    </location>
</feature>
<feature type="domain" description="HTH araC/xylS-type" evidence="5">
    <location>
        <begin position="435"/>
        <end position="531"/>
    </location>
</feature>
<dbReference type="GO" id="GO:0003700">
    <property type="term" value="F:DNA-binding transcription factor activity"/>
    <property type="evidence" value="ECO:0007669"/>
    <property type="project" value="InterPro"/>
</dbReference>
<protein>
    <submittedName>
        <fullName evidence="7">Response regulator</fullName>
    </submittedName>
</protein>
<comment type="caution">
    <text evidence="7">The sequence shown here is derived from an EMBL/GenBank/DDBJ whole genome shotgun (WGS) entry which is preliminary data.</text>
</comment>
<organism evidence="7 8">
    <name type="scientific">Paenibacillus ginsengarvi</name>
    <dbReference type="NCBI Taxonomy" id="400777"/>
    <lineage>
        <taxon>Bacteria</taxon>
        <taxon>Bacillati</taxon>
        <taxon>Bacillota</taxon>
        <taxon>Bacilli</taxon>
        <taxon>Bacillales</taxon>
        <taxon>Paenibacillaceae</taxon>
        <taxon>Paenibacillus</taxon>
    </lineage>
</organism>
<dbReference type="RefSeq" id="WP_120749642.1">
    <property type="nucleotide sequence ID" value="NZ_RBAH01000019.1"/>
</dbReference>
<dbReference type="InterPro" id="IPR020449">
    <property type="entry name" value="Tscrpt_reg_AraC-type_HTH"/>
</dbReference>
<evidence type="ECO:0000256" key="2">
    <source>
        <dbReference type="ARBA" id="ARBA00023125"/>
    </source>
</evidence>
<dbReference type="PANTHER" id="PTHR43280:SF10">
    <property type="entry name" value="REGULATORY PROTEIN POCR"/>
    <property type="match status" value="1"/>
</dbReference>
<dbReference type="GO" id="GO:0043565">
    <property type="term" value="F:sequence-specific DNA binding"/>
    <property type="evidence" value="ECO:0007669"/>
    <property type="project" value="InterPro"/>
</dbReference>
<keyword evidence="1" id="KW-0805">Transcription regulation</keyword>
<evidence type="ECO:0000259" key="6">
    <source>
        <dbReference type="PROSITE" id="PS50110"/>
    </source>
</evidence>
<dbReference type="PROSITE" id="PS50110">
    <property type="entry name" value="RESPONSE_REGULATORY"/>
    <property type="match status" value="1"/>
</dbReference>
<dbReference type="PROSITE" id="PS00041">
    <property type="entry name" value="HTH_ARAC_FAMILY_1"/>
    <property type="match status" value="1"/>
</dbReference>
<dbReference type="Gene3D" id="1.10.10.60">
    <property type="entry name" value="Homeodomain-like"/>
    <property type="match status" value="2"/>
</dbReference>
<evidence type="ECO:0000256" key="3">
    <source>
        <dbReference type="ARBA" id="ARBA00023163"/>
    </source>
</evidence>
<sequence>MNLLIVEDEIRLCNSLVNNLPWEQHGIEIVGMAHNGLDALELIERKKPDLLLLDVQIPGVDGLAVARKVREQGMMTKTIILSGHDNFTYAQKALEFGVSKYLLKPAGDEEILQAVLDAAGQLRRELEQKHSQDALQEKWKHNLPHLQNNFFVNWLNGKFVEWEVTRRSQDVQLELEREARYAVVAIDIDPVPEEETRFQQQDMPLLQFALGGIAKEVLPDFWVCSDPGGPTALIYKVPSDKEADAVMLQINTDVARLLSTVKECLKLTASGGICRTTGSRDEVPELYRQAVRALQNRIVYGGNIAIPFREEPGNRPMLPTDPNMEKSLEIALQTGDENKATEALEALWSFSGITDAVSVDDVQENVLYFSALLIRIMQQQGWPFKELAGDDFVHFLSPQSLGHKEQVHALLLRVVRRAAGYVQKQRMSVSHQIVKQLLGIVEEEMDQDISLHQVADRLFVNSSYLSRLFKQETGKSFSAYVIERKMERAKTALLDGAKISEAAAMVGYHDGSYFTRVFRKYWGVTPGEVRP</sequence>
<dbReference type="InterPro" id="IPR001789">
    <property type="entry name" value="Sig_transdc_resp-reg_receiver"/>
</dbReference>
<dbReference type="Gene3D" id="3.40.50.2300">
    <property type="match status" value="1"/>
</dbReference>
<dbReference type="OrthoDB" id="2508795at2"/>
<evidence type="ECO:0000259" key="5">
    <source>
        <dbReference type="PROSITE" id="PS01124"/>
    </source>
</evidence>
<dbReference type="SMART" id="SM00448">
    <property type="entry name" value="REC"/>
    <property type="match status" value="1"/>
</dbReference>
<evidence type="ECO:0000256" key="1">
    <source>
        <dbReference type="ARBA" id="ARBA00023015"/>
    </source>
</evidence>
<dbReference type="Proteomes" id="UP000282311">
    <property type="component" value="Unassembled WGS sequence"/>
</dbReference>
<dbReference type="InterPro" id="IPR018060">
    <property type="entry name" value="HTH_AraC"/>
</dbReference>
<gene>
    <name evidence="7" type="ORF">D7M11_23140</name>
</gene>
<keyword evidence="3" id="KW-0804">Transcription</keyword>
<dbReference type="AlphaFoldDB" id="A0A3B0C4D3"/>
<dbReference type="Pfam" id="PF00072">
    <property type="entry name" value="Response_reg"/>
    <property type="match status" value="1"/>
</dbReference>
<dbReference type="EMBL" id="RBAH01000019">
    <property type="protein sequence ID" value="RKN78206.1"/>
    <property type="molecule type" value="Genomic_DNA"/>
</dbReference>
<proteinExistence type="predicted"/>
<dbReference type="SMART" id="SM00342">
    <property type="entry name" value="HTH_ARAC"/>
    <property type="match status" value="1"/>
</dbReference>
<keyword evidence="4" id="KW-0597">Phosphoprotein</keyword>
<keyword evidence="8" id="KW-1185">Reference proteome</keyword>
<evidence type="ECO:0000313" key="7">
    <source>
        <dbReference type="EMBL" id="RKN78206.1"/>
    </source>
</evidence>
<dbReference type="InterPro" id="IPR018062">
    <property type="entry name" value="HTH_AraC-typ_CS"/>
</dbReference>
<dbReference type="InterPro" id="IPR011006">
    <property type="entry name" value="CheY-like_superfamily"/>
</dbReference>
<evidence type="ECO:0000256" key="4">
    <source>
        <dbReference type="PROSITE-ProRule" id="PRU00169"/>
    </source>
</evidence>
<accession>A0A3B0C4D3</accession>
<keyword evidence="2" id="KW-0238">DNA-binding</keyword>